<reference evidence="1" key="1">
    <citation type="submission" date="2018-02" db="EMBL/GenBank/DDBJ databases">
        <title>Rhizophora mucronata_Transcriptome.</title>
        <authorList>
            <person name="Meera S.P."/>
            <person name="Sreeshan A."/>
            <person name="Augustine A."/>
        </authorList>
    </citation>
    <scope>NUCLEOTIDE SEQUENCE</scope>
    <source>
        <tissue evidence="1">Leaf</tissue>
    </source>
</reference>
<sequence length="45" mass="5063">MKTSPVKKLPDLRMIGANDPTLDLQSESVSTLQPQEIRCRHCDLP</sequence>
<name>A0A2P2QZS2_RHIMU</name>
<organism evidence="1">
    <name type="scientific">Rhizophora mucronata</name>
    <name type="common">Asiatic mangrove</name>
    <dbReference type="NCBI Taxonomy" id="61149"/>
    <lineage>
        <taxon>Eukaryota</taxon>
        <taxon>Viridiplantae</taxon>
        <taxon>Streptophyta</taxon>
        <taxon>Embryophyta</taxon>
        <taxon>Tracheophyta</taxon>
        <taxon>Spermatophyta</taxon>
        <taxon>Magnoliopsida</taxon>
        <taxon>eudicotyledons</taxon>
        <taxon>Gunneridae</taxon>
        <taxon>Pentapetalae</taxon>
        <taxon>rosids</taxon>
        <taxon>fabids</taxon>
        <taxon>Malpighiales</taxon>
        <taxon>Rhizophoraceae</taxon>
        <taxon>Rhizophora</taxon>
    </lineage>
</organism>
<accession>A0A2P2QZS2</accession>
<protein>
    <submittedName>
        <fullName evidence="1">Uncharacterized protein LOC103442368</fullName>
    </submittedName>
</protein>
<dbReference type="AlphaFoldDB" id="A0A2P2QZS2"/>
<evidence type="ECO:0000313" key="1">
    <source>
        <dbReference type="EMBL" id="MBX72404.1"/>
    </source>
</evidence>
<dbReference type="EMBL" id="GGEC01091920">
    <property type="protein sequence ID" value="MBX72404.1"/>
    <property type="molecule type" value="Transcribed_RNA"/>
</dbReference>
<proteinExistence type="predicted"/>